<proteinExistence type="predicted"/>
<dbReference type="AlphaFoldDB" id="A0A1D1YAP8"/>
<dbReference type="InterPro" id="IPR001245">
    <property type="entry name" value="Ser-Thr/Tyr_kinase_cat_dom"/>
</dbReference>
<dbReference type="PANTHER" id="PTHR45927">
    <property type="entry name" value="LYSM-DOMAIN RECEPTOR-LIKE KINASE-RELATED"/>
    <property type="match status" value="1"/>
</dbReference>
<gene>
    <name evidence="4" type="primary">GSO1_4</name>
    <name evidence="4" type="ORF">g.98828</name>
</gene>
<keyword evidence="2" id="KW-0472">Membrane</keyword>
<dbReference type="Pfam" id="PF23457">
    <property type="entry name" value="LysM2_NFP"/>
    <property type="match status" value="1"/>
</dbReference>
<dbReference type="PANTHER" id="PTHR45927:SF2">
    <property type="entry name" value="SERINE_THREONINE RECEPTOR-LIKE KINASE NFP"/>
    <property type="match status" value="1"/>
</dbReference>
<feature type="domain" description="Protein kinase" evidence="3">
    <location>
        <begin position="352"/>
        <end position="620"/>
    </location>
</feature>
<evidence type="ECO:0000256" key="1">
    <source>
        <dbReference type="SAM" id="MobiDB-lite"/>
    </source>
</evidence>
<keyword evidence="4" id="KW-0418">Kinase</keyword>
<keyword evidence="4" id="KW-0675">Receptor</keyword>
<dbReference type="InterPro" id="IPR011009">
    <property type="entry name" value="Kinase-like_dom_sf"/>
</dbReference>
<dbReference type="InterPro" id="IPR056561">
    <property type="entry name" value="NFP_LYK_LysM1"/>
</dbReference>
<sequence>METLGFPSAPVGYVASSLHTHTVRERDLNTMEFSVTPLRALTLFLLFISTSGVTAQESSTSTTDFSCGPGSAGPCSTYVVYRAQPEFLDVGSISDLFDVRPRWVAEANDLSSEKAELVADQLLLVPVNTCGCTGNRSFANVSYHIKQDDTFFLVSTVTFENLTDYLAAVDLNPALLPTHLQIGAEAVFPIHCKCPTKAQVERGLNYLITYVWRADDSVEKVSRMMNTSVDAIEASNGRDLSVGFPVLIPVSTLPRLPQLSLPGKKKNASQIKRALLLLPCLVGAAALCCLLIFVYRKWSRIRASSPHSKSGRYLPQVNKKPSKDDQEDPCPKNLPDKLLLTGVSDCLDKPVVYRTQAIMEGTGNLDERCRLGGAVFRATINGEVFAVKKAEGDVSEELKILHKVNHANLVKLTGISTSPDGDFFLVYEYAHNGSLDKWLHPEAAPSSSSATFLSWRQRLSVALDVADGLQYLHEHTSPSIVHGGIEAANVLLNAHFKAKISNFSKARPATDGGATPTADVFAFGVLLLELLSGRKATETSDKGEVAVMRTLLEAEEGRGERLRRWMDPNLEGFYPVDGALSLAAMARVCTSENPYDRPSSAEISFGLSVLAQSCMDSPWASDFYEKIEITNPIFAR</sequence>
<dbReference type="Gene3D" id="1.10.510.10">
    <property type="entry name" value="Transferase(Phosphotransferase) domain 1"/>
    <property type="match status" value="2"/>
</dbReference>
<dbReference type="GO" id="GO:0005524">
    <property type="term" value="F:ATP binding"/>
    <property type="evidence" value="ECO:0007669"/>
    <property type="project" value="InterPro"/>
</dbReference>
<dbReference type="GO" id="GO:0004672">
    <property type="term" value="F:protein kinase activity"/>
    <property type="evidence" value="ECO:0007669"/>
    <property type="project" value="InterPro"/>
</dbReference>
<dbReference type="InterPro" id="IPR000719">
    <property type="entry name" value="Prot_kinase_dom"/>
</dbReference>
<dbReference type="PROSITE" id="PS50011">
    <property type="entry name" value="PROTEIN_KINASE_DOM"/>
    <property type="match status" value="1"/>
</dbReference>
<keyword evidence="4" id="KW-0808">Transferase</keyword>
<evidence type="ECO:0000313" key="4">
    <source>
        <dbReference type="EMBL" id="JAT51674.1"/>
    </source>
</evidence>
<dbReference type="Pfam" id="PF07714">
    <property type="entry name" value="PK_Tyr_Ser-Thr"/>
    <property type="match status" value="1"/>
</dbReference>
<evidence type="ECO:0000256" key="2">
    <source>
        <dbReference type="SAM" id="Phobius"/>
    </source>
</evidence>
<dbReference type="InterPro" id="IPR052611">
    <property type="entry name" value="Plant_RLK_LysM"/>
</dbReference>
<dbReference type="Pfam" id="PF23446">
    <property type="entry name" value="LysM1_NFP_LYK"/>
    <property type="match status" value="1"/>
</dbReference>
<dbReference type="EMBL" id="GDJX01016262">
    <property type="protein sequence ID" value="JAT51674.1"/>
    <property type="molecule type" value="Transcribed_RNA"/>
</dbReference>
<accession>A0A1D1YAP8</accession>
<dbReference type="Pfam" id="PF23462">
    <property type="entry name" value="LysM3_NFP"/>
    <property type="match status" value="1"/>
</dbReference>
<protein>
    <submittedName>
        <fullName evidence="4">LRR receptor-like serine/threonine-protein kinase GSO1</fullName>
    </submittedName>
</protein>
<dbReference type="SUPFAM" id="SSF56112">
    <property type="entry name" value="Protein kinase-like (PK-like)"/>
    <property type="match status" value="1"/>
</dbReference>
<keyword evidence="2" id="KW-1133">Transmembrane helix</keyword>
<organism evidence="4">
    <name type="scientific">Anthurium amnicola</name>
    <dbReference type="NCBI Taxonomy" id="1678845"/>
    <lineage>
        <taxon>Eukaryota</taxon>
        <taxon>Viridiplantae</taxon>
        <taxon>Streptophyta</taxon>
        <taxon>Embryophyta</taxon>
        <taxon>Tracheophyta</taxon>
        <taxon>Spermatophyta</taxon>
        <taxon>Magnoliopsida</taxon>
        <taxon>Liliopsida</taxon>
        <taxon>Araceae</taxon>
        <taxon>Pothoideae</taxon>
        <taxon>Potheae</taxon>
        <taxon>Anthurium</taxon>
    </lineage>
</organism>
<feature type="transmembrane region" description="Helical" evidence="2">
    <location>
        <begin position="274"/>
        <end position="295"/>
    </location>
</feature>
<dbReference type="InterPro" id="IPR059144">
    <property type="entry name" value="NFP_LysM3"/>
</dbReference>
<evidence type="ECO:0000259" key="3">
    <source>
        <dbReference type="PROSITE" id="PS50011"/>
    </source>
</evidence>
<keyword evidence="2" id="KW-0812">Transmembrane</keyword>
<feature type="region of interest" description="Disordered" evidence="1">
    <location>
        <begin position="305"/>
        <end position="335"/>
    </location>
</feature>
<dbReference type="Gene3D" id="3.30.200.20">
    <property type="entry name" value="Phosphorylase Kinase, domain 1"/>
    <property type="match status" value="1"/>
</dbReference>
<dbReference type="InterPro" id="IPR059143">
    <property type="entry name" value="NFP_LysM2"/>
</dbReference>
<name>A0A1D1YAP8_9ARAE</name>
<reference evidence="4" key="1">
    <citation type="submission" date="2015-07" db="EMBL/GenBank/DDBJ databases">
        <title>Transcriptome Assembly of Anthurium amnicola.</title>
        <authorList>
            <person name="Suzuki J."/>
        </authorList>
    </citation>
    <scope>NUCLEOTIDE SEQUENCE</scope>
</reference>